<evidence type="ECO:0008006" key="11">
    <source>
        <dbReference type="Google" id="ProtNLM"/>
    </source>
</evidence>
<evidence type="ECO:0000256" key="2">
    <source>
        <dbReference type="ARBA" id="ARBA00022491"/>
    </source>
</evidence>
<organism evidence="9 10">
    <name type="scientific">Scylla paramamosain</name>
    <name type="common">Mud crab</name>
    <dbReference type="NCBI Taxonomy" id="85552"/>
    <lineage>
        <taxon>Eukaryota</taxon>
        <taxon>Metazoa</taxon>
        <taxon>Ecdysozoa</taxon>
        <taxon>Arthropoda</taxon>
        <taxon>Crustacea</taxon>
        <taxon>Multicrustacea</taxon>
        <taxon>Malacostraca</taxon>
        <taxon>Eumalacostraca</taxon>
        <taxon>Eucarida</taxon>
        <taxon>Decapoda</taxon>
        <taxon>Pleocyemata</taxon>
        <taxon>Brachyura</taxon>
        <taxon>Eubrachyura</taxon>
        <taxon>Portunoidea</taxon>
        <taxon>Portunidae</taxon>
        <taxon>Portuninae</taxon>
        <taxon>Scylla</taxon>
    </lineage>
</organism>
<dbReference type="InterPro" id="IPR045787">
    <property type="entry name" value="MIER1/3_C"/>
</dbReference>
<accession>A0AAW0T5W3</accession>
<feature type="compositionally biased region" description="Basic and acidic residues" evidence="6">
    <location>
        <begin position="230"/>
        <end position="243"/>
    </location>
</feature>
<dbReference type="InterPro" id="IPR000949">
    <property type="entry name" value="ELM2_dom"/>
</dbReference>
<feature type="compositionally biased region" description="Acidic residues" evidence="6">
    <location>
        <begin position="190"/>
        <end position="217"/>
    </location>
</feature>
<comment type="caution">
    <text evidence="9">The sequence shown here is derived from an EMBL/GenBank/DDBJ whole genome shotgun (WGS) entry which is preliminary data.</text>
</comment>
<keyword evidence="2" id="KW-0678">Repressor</keyword>
<evidence type="ECO:0000256" key="4">
    <source>
        <dbReference type="ARBA" id="ARBA00023163"/>
    </source>
</evidence>
<feature type="compositionally biased region" description="Low complexity" evidence="6">
    <location>
        <begin position="505"/>
        <end position="517"/>
    </location>
</feature>
<dbReference type="FunFam" id="1.10.10.60:FF:000025">
    <property type="entry name" value="Mesoderm induction early response 1, transcriptional regulator"/>
    <property type="match status" value="1"/>
</dbReference>
<dbReference type="InterPro" id="IPR001005">
    <property type="entry name" value="SANT/Myb"/>
</dbReference>
<keyword evidence="5" id="KW-0539">Nucleus</keyword>
<feature type="compositionally biased region" description="Polar residues" evidence="6">
    <location>
        <begin position="261"/>
        <end position="275"/>
    </location>
</feature>
<dbReference type="InterPro" id="IPR040138">
    <property type="entry name" value="MIER/MTA"/>
</dbReference>
<evidence type="ECO:0000259" key="7">
    <source>
        <dbReference type="PROSITE" id="PS51156"/>
    </source>
</evidence>
<dbReference type="PROSITE" id="PS51293">
    <property type="entry name" value="SANT"/>
    <property type="match status" value="1"/>
</dbReference>
<gene>
    <name evidence="9" type="ORF">O3P69_015459</name>
</gene>
<evidence type="ECO:0000313" key="10">
    <source>
        <dbReference type="Proteomes" id="UP001487740"/>
    </source>
</evidence>
<feature type="domain" description="SANT" evidence="8">
    <location>
        <begin position="415"/>
        <end position="467"/>
    </location>
</feature>
<feature type="compositionally biased region" description="Low complexity" evidence="6">
    <location>
        <begin position="180"/>
        <end position="189"/>
    </location>
</feature>
<sequence length="654" mass="72203">MSRHVFGAPAPIGGKAASKTGGLRHGWWRANGRPPHTCRSLPASPRQKPTWRRRAWRQGSSCAGVGHQERQQGTPRVARESRVGVLITCGQKESAGTTGSESDTGDYGDGEFEPTAEMLVDDYDDERTLDEEEDMEEGPDREEEIDNLEKEQDMPIAELLAMYGGYPPEEGEGEAEDQANGEGEANQGENENENSNEAVIENEGEGENEVEEQEEPEVISSRSSTSEENVNNHEKEIKPEVKPERKRREKPSELAQLYTDMDTNGDTQTSTSSRSLRCHKPLGILSTGSSRQQSEDEEEEEGEYSGEEEDWHKTIMIGSSYQAQVPEGLQAYGATPPYENEDKLLWEPGKLSPKQVEEYLRALSHPPPGSQGVAAIPLGKHVRDDEQALYLLLQCGYNVDEALRRHRMNPTPLASTMTLWSEEECRNFENGLKTYGKDFHLIQQNKVRTRSVGELVQFYYLWKKTERHDLFATKTRIEKKKYIVHPGTTDYMDRFLDEGEGVGGPSSWRDNRSSSPSLHALLYGRPPPGNSAGGAGGVVERSSTPTSVAQPAQPTPAAESTGNSVNRDSEAHVTYTGLNQMEDLARHLDADSIESLAKMTTSTNTSVSIARTGKRNSSPHPVDVDISISRSSVLSPQTVGVETKSVAMAETVAQ</sequence>
<dbReference type="PROSITE" id="PS51156">
    <property type="entry name" value="ELM2"/>
    <property type="match status" value="1"/>
</dbReference>
<proteinExistence type="predicted"/>
<feature type="compositionally biased region" description="Acidic residues" evidence="6">
    <location>
        <begin position="103"/>
        <end position="146"/>
    </location>
</feature>
<reference evidence="9 10" key="1">
    <citation type="submission" date="2023-03" db="EMBL/GenBank/DDBJ databases">
        <title>High-quality genome of Scylla paramamosain provides insights in environmental adaptation.</title>
        <authorList>
            <person name="Zhang L."/>
        </authorList>
    </citation>
    <scope>NUCLEOTIDE SEQUENCE [LARGE SCALE GENOMIC DNA]</scope>
    <source>
        <strain evidence="9">LZ_2023a</strain>
        <tissue evidence="9">Muscle</tissue>
    </source>
</reference>
<evidence type="ECO:0000256" key="1">
    <source>
        <dbReference type="ARBA" id="ARBA00004123"/>
    </source>
</evidence>
<dbReference type="EMBL" id="JARAKH010000039">
    <property type="protein sequence ID" value="KAK8382644.1"/>
    <property type="molecule type" value="Genomic_DNA"/>
</dbReference>
<feature type="compositionally biased region" description="Polar residues" evidence="6">
    <location>
        <begin position="541"/>
        <end position="566"/>
    </location>
</feature>
<dbReference type="GO" id="GO:0042826">
    <property type="term" value="F:histone deacetylase binding"/>
    <property type="evidence" value="ECO:0007669"/>
    <property type="project" value="TreeGrafter"/>
</dbReference>
<evidence type="ECO:0000256" key="3">
    <source>
        <dbReference type="ARBA" id="ARBA00023015"/>
    </source>
</evidence>
<keyword evidence="3" id="KW-0805">Transcription regulation</keyword>
<dbReference type="InterPro" id="IPR017884">
    <property type="entry name" value="SANT_dom"/>
</dbReference>
<dbReference type="SMART" id="SM01189">
    <property type="entry name" value="ELM2"/>
    <property type="match status" value="1"/>
</dbReference>
<protein>
    <recommendedName>
        <fullName evidence="11">Mesoderm induction early response protein 1</fullName>
    </recommendedName>
</protein>
<dbReference type="CDD" id="cd11661">
    <property type="entry name" value="SANT_MTA3_like"/>
    <property type="match status" value="1"/>
</dbReference>
<feature type="region of interest" description="Disordered" evidence="6">
    <location>
        <begin position="496"/>
        <end position="568"/>
    </location>
</feature>
<dbReference type="AlphaFoldDB" id="A0AAW0T5W3"/>
<dbReference type="GO" id="GO:0005654">
    <property type="term" value="C:nucleoplasm"/>
    <property type="evidence" value="ECO:0007669"/>
    <property type="project" value="TreeGrafter"/>
</dbReference>
<comment type="subcellular location">
    <subcellularLocation>
        <location evidence="1">Nucleus</location>
    </subcellularLocation>
</comment>
<name>A0AAW0T5W3_SCYPA</name>
<dbReference type="Proteomes" id="UP001487740">
    <property type="component" value="Unassembled WGS sequence"/>
</dbReference>
<dbReference type="Pfam" id="PF19426">
    <property type="entry name" value="MIER1_3_C"/>
    <property type="match status" value="1"/>
</dbReference>
<evidence type="ECO:0000259" key="8">
    <source>
        <dbReference type="PROSITE" id="PS51293"/>
    </source>
</evidence>
<feature type="compositionally biased region" description="Acidic residues" evidence="6">
    <location>
        <begin position="169"/>
        <end position="179"/>
    </location>
</feature>
<evidence type="ECO:0000256" key="6">
    <source>
        <dbReference type="SAM" id="MobiDB-lite"/>
    </source>
</evidence>
<feature type="domain" description="ELM2" evidence="7">
    <location>
        <begin position="313"/>
        <end position="410"/>
    </location>
</feature>
<feature type="region of interest" description="Disordered" evidence="6">
    <location>
        <begin position="91"/>
        <end position="308"/>
    </location>
</feature>
<feature type="compositionally biased region" description="Acidic residues" evidence="6">
    <location>
        <begin position="295"/>
        <end position="308"/>
    </location>
</feature>
<evidence type="ECO:0000313" key="9">
    <source>
        <dbReference type="EMBL" id="KAK8382644.1"/>
    </source>
</evidence>
<dbReference type="SUPFAM" id="SSF46689">
    <property type="entry name" value="Homeodomain-like"/>
    <property type="match status" value="1"/>
</dbReference>
<keyword evidence="10" id="KW-1185">Reference proteome</keyword>
<dbReference type="GO" id="GO:0003714">
    <property type="term" value="F:transcription corepressor activity"/>
    <property type="evidence" value="ECO:0007669"/>
    <property type="project" value="TreeGrafter"/>
</dbReference>
<dbReference type="Pfam" id="PF01448">
    <property type="entry name" value="ELM2"/>
    <property type="match status" value="1"/>
</dbReference>
<keyword evidence="4" id="KW-0804">Transcription</keyword>
<evidence type="ECO:0000256" key="5">
    <source>
        <dbReference type="ARBA" id="ARBA00023242"/>
    </source>
</evidence>
<dbReference type="PANTHER" id="PTHR10865:SF28">
    <property type="entry name" value="ELM2 DOMAIN-CONTAINING PROTEIN"/>
    <property type="match status" value="1"/>
</dbReference>
<dbReference type="PANTHER" id="PTHR10865">
    <property type="entry name" value="METASTASIS-ASSOCIATED PROTEIN AND MESODERM INDUCTION EARLY RESPONSE PROTEIN"/>
    <property type="match status" value="1"/>
</dbReference>
<dbReference type="Gene3D" id="1.10.10.60">
    <property type="entry name" value="Homeodomain-like"/>
    <property type="match status" value="1"/>
</dbReference>
<dbReference type="GO" id="GO:0000122">
    <property type="term" value="P:negative regulation of transcription by RNA polymerase II"/>
    <property type="evidence" value="ECO:0007669"/>
    <property type="project" value="TreeGrafter"/>
</dbReference>
<feature type="region of interest" description="Disordered" evidence="6">
    <location>
        <begin position="1"/>
        <end position="79"/>
    </location>
</feature>
<dbReference type="InterPro" id="IPR009057">
    <property type="entry name" value="Homeodomain-like_sf"/>
</dbReference>
<dbReference type="GO" id="GO:0032991">
    <property type="term" value="C:protein-containing complex"/>
    <property type="evidence" value="ECO:0007669"/>
    <property type="project" value="UniProtKB-ARBA"/>
</dbReference>
<feature type="compositionally biased region" description="Polar residues" evidence="6">
    <location>
        <begin position="220"/>
        <end position="229"/>
    </location>
</feature>
<dbReference type="SMART" id="SM00717">
    <property type="entry name" value="SANT"/>
    <property type="match status" value="1"/>
</dbReference>